<keyword evidence="6 8" id="KW-1133">Transmembrane helix</keyword>
<feature type="transmembrane region" description="Helical" evidence="8">
    <location>
        <begin position="414"/>
        <end position="432"/>
    </location>
</feature>
<evidence type="ECO:0000256" key="6">
    <source>
        <dbReference type="ARBA" id="ARBA00022989"/>
    </source>
</evidence>
<evidence type="ECO:0000256" key="5">
    <source>
        <dbReference type="ARBA" id="ARBA00022692"/>
    </source>
</evidence>
<dbReference type="Proteomes" id="UP000826651">
    <property type="component" value="Unassembled WGS sequence"/>
</dbReference>
<accession>A0ABS7S9Q1</accession>
<evidence type="ECO:0000256" key="1">
    <source>
        <dbReference type="ARBA" id="ARBA00004651"/>
    </source>
</evidence>
<dbReference type="CDD" id="cd13136">
    <property type="entry name" value="MATE_DinF_like"/>
    <property type="match status" value="1"/>
</dbReference>
<feature type="transmembrane region" description="Helical" evidence="8">
    <location>
        <begin position="59"/>
        <end position="81"/>
    </location>
</feature>
<name>A0ABS7S9Q1_9MICO</name>
<feature type="transmembrane region" description="Helical" evidence="8">
    <location>
        <begin position="137"/>
        <end position="157"/>
    </location>
</feature>
<evidence type="ECO:0000313" key="9">
    <source>
        <dbReference type="EMBL" id="MBZ2197055.1"/>
    </source>
</evidence>
<keyword evidence="3" id="KW-0813">Transport</keyword>
<organism evidence="9 10">
    <name type="scientific">Occultella gossypii</name>
    <dbReference type="NCBI Taxonomy" id="2800820"/>
    <lineage>
        <taxon>Bacteria</taxon>
        <taxon>Bacillati</taxon>
        <taxon>Actinomycetota</taxon>
        <taxon>Actinomycetes</taxon>
        <taxon>Micrococcales</taxon>
        <taxon>Ruaniaceae</taxon>
        <taxon>Occultella</taxon>
    </lineage>
</organism>
<comment type="subcellular location">
    <subcellularLocation>
        <location evidence="1">Cell membrane</location>
        <topology evidence="1">Multi-pass membrane protein</topology>
    </subcellularLocation>
</comment>
<evidence type="ECO:0000256" key="3">
    <source>
        <dbReference type="ARBA" id="ARBA00022448"/>
    </source>
</evidence>
<feature type="transmembrane region" description="Helical" evidence="8">
    <location>
        <begin position="244"/>
        <end position="263"/>
    </location>
</feature>
<keyword evidence="4" id="KW-1003">Cell membrane</keyword>
<dbReference type="InterPro" id="IPR002528">
    <property type="entry name" value="MATE_fam"/>
</dbReference>
<reference evidence="9 10" key="1">
    <citation type="submission" date="2021-04" db="EMBL/GenBank/DDBJ databases">
        <title>Ruania sp. nov., isolated from sandy soil of mangrove forest.</title>
        <authorList>
            <person name="Ge X."/>
            <person name="Huang R."/>
            <person name="Liu W."/>
        </authorList>
    </citation>
    <scope>NUCLEOTIDE SEQUENCE [LARGE SCALE GENOMIC DNA]</scope>
    <source>
        <strain evidence="9 10">N2-46</strain>
    </source>
</reference>
<keyword evidence="5 8" id="KW-0812">Transmembrane</keyword>
<protein>
    <submittedName>
        <fullName evidence="9">MATE family efflux transporter</fullName>
    </submittedName>
</protein>
<feature type="transmembrane region" description="Helical" evidence="8">
    <location>
        <begin position="275"/>
        <end position="299"/>
    </location>
</feature>
<dbReference type="PIRSF" id="PIRSF006603">
    <property type="entry name" value="DinF"/>
    <property type="match status" value="1"/>
</dbReference>
<dbReference type="InterPro" id="IPR048279">
    <property type="entry name" value="MdtK-like"/>
</dbReference>
<dbReference type="NCBIfam" id="TIGR00797">
    <property type="entry name" value="matE"/>
    <property type="match status" value="1"/>
</dbReference>
<comment type="similarity">
    <text evidence="2">Belongs to the multi antimicrobial extrusion (MATE) (TC 2.A.66.1) family.</text>
</comment>
<feature type="transmembrane region" description="Helical" evidence="8">
    <location>
        <begin position="320"/>
        <end position="340"/>
    </location>
</feature>
<evidence type="ECO:0000256" key="8">
    <source>
        <dbReference type="SAM" id="Phobius"/>
    </source>
</evidence>
<evidence type="ECO:0000256" key="2">
    <source>
        <dbReference type="ARBA" id="ARBA00010199"/>
    </source>
</evidence>
<feature type="transmembrane region" description="Helical" evidence="8">
    <location>
        <begin position="93"/>
        <end position="117"/>
    </location>
</feature>
<proteinExistence type="inferred from homology"/>
<evidence type="ECO:0000313" key="10">
    <source>
        <dbReference type="Proteomes" id="UP000826651"/>
    </source>
</evidence>
<dbReference type="EMBL" id="JAGSHT010000012">
    <property type="protein sequence ID" value="MBZ2197055.1"/>
    <property type="molecule type" value="Genomic_DNA"/>
</dbReference>
<feature type="transmembrane region" description="Helical" evidence="8">
    <location>
        <begin position="194"/>
        <end position="217"/>
    </location>
</feature>
<feature type="transmembrane region" description="Helical" evidence="8">
    <location>
        <begin position="169"/>
        <end position="188"/>
    </location>
</feature>
<feature type="transmembrane region" description="Helical" evidence="8">
    <location>
        <begin position="352"/>
        <end position="373"/>
    </location>
</feature>
<evidence type="ECO:0000256" key="7">
    <source>
        <dbReference type="ARBA" id="ARBA00023136"/>
    </source>
</evidence>
<gene>
    <name evidence="9" type="ORF">KCQ71_12885</name>
</gene>
<feature type="transmembrane region" description="Helical" evidence="8">
    <location>
        <begin position="19"/>
        <end position="39"/>
    </location>
</feature>
<feature type="transmembrane region" description="Helical" evidence="8">
    <location>
        <begin position="385"/>
        <end position="408"/>
    </location>
</feature>
<keyword evidence="7 8" id="KW-0472">Membrane</keyword>
<dbReference type="PANTHER" id="PTHR42893:SF46">
    <property type="entry name" value="PROTEIN DETOXIFICATION 44, CHLOROPLASTIC"/>
    <property type="match status" value="1"/>
</dbReference>
<dbReference type="RefSeq" id="WP_223406468.1">
    <property type="nucleotide sequence ID" value="NZ_JAGSHT010000012.1"/>
</dbReference>
<keyword evidence="10" id="KW-1185">Reference proteome</keyword>
<sequence>MDDTPGVHADDRRALDRRILSLAVPALGALVAEPLFVLIDSAVVGRLGTAELAGLTIASTVLVTIVSIFIFLAYATTGAVARRLGAGDTKGALAVGLDGIWLALGLGAVTCAVAIGVAEPIVTALGASADVTPHAVAYLRSSAPGIPGMLVVLAATGALRGLQDTRTPLVVAVIGAVVNTIGSITLVYGFNMGIAGSGLATALTQIGMGVVLAGIVLRGARARGVGLRPHPAGIMANARAGTPLLIRTLTLRAAILLTVATATKLGDATLAAHQIVNAVWGLTAFALDALAIAAQALVGHGLGARDVRQVRAVTRRCLQWGMGAGAVIGVVIAGLGWLVTPLFTTDPQVQRTAAISLVVIGLLLPLAAWPFVLDGVLMGAGDGRFLAWAGVITLVAYLPMVGAVWLWAPDGAAGLAWLWVAFAGGFIGARAITTGLRARGTAWMVLGA</sequence>
<evidence type="ECO:0000256" key="4">
    <source>
        <dbReference type="ARBA" id="ARBA00022475"/>
    </source>
</evidence>
<dbReference type="PANTHER" id="PTHR42893">
    <property type="entry name" value="PROTEIN DETOXIFICATION 44, CHLOROPLASTIC-RELATED"/>
    <property type="match status" value="1"/>
</dbReference>
<dbReference type="InterPro" id="IPR044644">
    <property type="entry name" value="DinF-like"/>
</dbReference>
<comment type="caution">
    <text evidence="9">The sequence shown here is derived from an EMBL/GenBank/DDBJ whole genome shotgun (WGS) entry which is preliminary data.</text>
</comment>
<dbReference type="Pfam" id="PF01554">
    <property type="entry name" value="MatE"/>
    <property type="match status" value="2"/>
</dbReference>